<dbReference type="RefSeq" id="WP_136410226.1">
    <property type="nucleotide sequence ID" value="NZ_CP039393.1"/>
</dbReference>
<organism evidence="3 4">
    <name type="scientific">Muribaculum gordoncarteri</name>
    <dbReference type="NCBI Taxonomy" id="2530390"/>
    <lineage>
        <taxon>Bacteria</taxon>
        <taxon>Pseudomonadati</taxon>
        <taxon>Bacteroidota</taxon>
        <taxon>Bacteroidia</taxon>
        <taxon>Bacteroidales</taxon>
        <taxon>Muribaculaceae</taxon>
        <taxon>Muribaculum</taxon>
    </lineage>
</organism>
<dbReference type="OrthoDB" id="1095205at2"/>
<evidence type="ECO:0000313" key="3">
    <source>
        <dbReference type="EMBL" id="QCD35559.1"/>
    </source>
</evidence>
<dbReference type="Proteomes" id="UP000297031">
    <property type="component" value="Chromosome"/>
</dbReference>
<accession>A0A4P7VPX3</accession>
<evidence type="ECO:0000256" key="1">
    <source>
        <dbReference type="SAM" id="MobiDB-lite"/>
    </source>
</evidence>
<keyword evidence="4" id="KW-1185">Reference proteome</keyword>
<evidence type="ECO:0000256" key="2">
    <source>
        <dbReference type="SAM" id="SignalP"/>
    </source>
</evidence>
<evidence type="ECO:0008006" key="5">
    <source>
        <dbReference type="Google" id="ProtNLM"/>
    </source>
</evidence>
<dbReference type="AlphaFoldDB" id="A0A4P7VPX3"/>
<dbReference type="EMBL" id="CP039393">
    <property type="protein sequence ID" value="QCD35559.1"/>
    <property type="molecule type" value="Genomic_DNA"/>
</dbReference>
<feature type="region of interest" description="Disordered" evidence="1">
    <location>
        <begin position="239"/>
        <end position="260"/>
    </location>
</feature>
<gene>
    <name evidence="3" type="ORF">E7746_06465</name>
</gene>
<proteinExistence type="predicted"/>
<feature type="chain" id="PRO_5020997070" description="GLPGLI family protein" evidence="2">
    <location>
        <begin position="19"/>
        <end position="260"/>
    </location>
</feature>
<protein>
    <recommendedName>
        <fullName evidence="5">GLPGLI family protein</fullName>
    </recommendedName>
</protein>
<evidence type="ECO:0000313" key="4">
    <source>
        <dbReference type="Proteomes" id="UP000297031"/>
    </source>
</evidence>
<sequence length="260" mass="30203">MKPVYRIFWIMLIVIASAAVASAQAVFSVEQISYVEYANAEKEFSCYNVIPTDSIADNEIVSMVLKESQAKFERIDSVIRQEIYYVIEADGVGFNKQRLLYLPELKLYGFVIPDSPHDDSIWWFDSESGKYICSAAYPTVINANGMYVSQIGYDCDWPLDLRFFRREGNDFYEFESYKSTQYNGEPLYCQAEESGLRTIFWHDNNTLYLKTIDHNRQESVYLKIKVQQSVRDMLENMMPNDAVRPAPKKSIRNQEKGGKR</sequence>
<feature type="signal peptide" evidence="2">
    <location>
        <begin position="1"/>
        <end position="18"/>
    </location>
</feature>
<keyword evidence="2" id="KW-0732">Signal</keyword>
<dbReference type="KEGG" id="mgod:E7746_06465"/>
<name>A0A4P7VPX3_9BACT</name>
<reference evidence="3 4" key="1">
    <citation type="submission" date="2019-02" db="EMBL/GenBank/DDBJ databases">
        <title>Isolation and identification of novel species under the genus Muribaculum.</title>
        <authorList>
            <person name="Miyake S."/>
            <person name="Ding Y."/>
            <person name="Low A."/>
            <person name="Soh M."/>
            <person name="Seedorf H."/>
        </authorList>
    </citation>
    <scope>NUCLEOTIDE SEQUENCE [LARGE SCALE GENOMIC DNA]</scope>
    <source>
        <strain evidence="3 4">TLL-A4</strain>
    </source>
</reference>